<gene>
    <name evidence="2" type="ORF">HCN52_17660</name>
</gene>
<feature type="transmembrane region" description="Helical" evidence="1">
    <location>
        <begin position="12"/>
        <end position="33"/>
    </location>
</feature>
<dbReference type="RefSeq" id="WP_168089422.1">
    <property type="nucleotide sequence ID" value="NZ_JAAVJC010000184.1"/>
</dbReference>
<comment type="caution">
    <text evidence="2">The sequence shown here is derived from an EMBL/GenBank/DDBJ whole genome shotgun (WGS) entry which is preliminary data.</text>
</comment>
<keyword evidence="3" id="KW-1185">Reference proteome</keyword>
<evidence type="ECO:0000256" key="1">
    <source>
        <dbReference type="SAM" id="Phobius"/>
    </source>
</evidence>
<feature type="transmembrane region" description="Helical" evidence="1">
    <location>
        <begin position="72"/>
        <end position="90"/>
    </location>
</feature>
<feature type="transmembrane region" description="Helical" evidence="1">
    <location>
        <begin position="110"/>
        <end position="130"/>
    </location>
</feature>
<accession>A0ABX1CFK7</accession>
<sequence>MERRATVNAADATWLAAAHLTAVAVISGAALAARLPGAPWPEYPLFGLAGVVLAAAIGHVLGRLLPTRYTPVLATVGGYLLFFVMLAEQSPLTATIGYQGVDQRLSATHLVWRLALVALAVTAVVLLTGVRNDPRPAGRRPLRALPLAAPAAAAALLLGLLVMPSGAGAGFHTARTSTDAVCDTAGDGEVCVWPEHAHRLPAAVDMSGRLATAGEGVVPAGVAHREVGLPRAGAAGQGFSLDYGRADLARTMASDSVVAALPLCERWGPQEWAVQDALTLWLELRALDTDRPPKRGGFSSGEAVDRTDEVLRVLALPHAEQTVRARAWKAELAAVPC</sequence>
<dbReference type="EMBL" id="JAAVJC010000184">
    <property type="protein sequence ID" value="NJQ16708.1"/>
    <property type="molecule type" value="Genomic_DNA"/>
</dbReference>
<evidence type="ECO:0000313" key="2">
    <source>
        <dbReference type="EMBL" id="NJQ16708.1"/>
    </source>
</evidence>
<feature type="transmembrane region" description="Helical" evidence="1">
    <location>
        <begin position="45"/>
        <end position="65"/>
    </location>
</feature>
<reference evidence="2 3" key="1">
    <citation type="submission" date="2020-03" db="EMBL/GenBank/DDBJ databases">
        <title>Draft genome of Streptomyces sp. ventii, isolated from the Axial Seamount in the Pacific Ocean, and resequencing of the two type strains Streptomyces lonarensis strain NCL 716 and Streptomyces bohaiensis strain 11A07.</title>
        <authorList>
            <person name="Loughran R.M."/>
            <person name="Pfannmuller K.M."/>
            <person name="Wasson B.J."/>
            <person name="Deadmond M.C."/>
            <person name="Paddock B.E."/>
            <person name="Koyack M.J."/>
            <person name="Gallegos D.A."/>
            <person name="Mitchell E.A."/>
            <person name="Ushijima B."/>
            <person name="Saw J.H."/>
            <person name="Mcphail K.L."/>
            <person name="Videau P."/>
        </authorList>
    </citation>
    <scope>NUCLEOTIDE SEQUENCE [LARGE SCALE GENOMIC DNA]</scope>
    <source>
        <strain evidence="2 3">11A07</strain>
    </source>
</reference>
<organism evidence="2 3">
    <name type="scientific">Streptomyces bohaiensis</name>
    <dbReference type="NCBI Taxonomy" id="1431344"/>
    <lineage>
        <taxon>Bacteria</taxon>
        <taxon>Bacillati</taxon>
        <taxon>Actinomycetota</taxon>
        <taxon>Actinomycetes</taxon>
        <taxon>Kitasatosporales</taxon>
        <taxon>Streptomycetaceae</taxon>
        <taxon>Streptomyces</taxon>
    </lineage>
</organism>
<keyword evidence="1" id="KW-1133">Transmembrane helix</keyword>
<evidence type="ECO:0008006" key="4">
    <source>
        <dbReference type="Google" id="ProtNLM"/>
    </source>
</evidence>
<keyword evidence="1" id="KW-0472">Membrane</keyword>
<proteinExistence type="predicted"/>
<protein>
    <recommendedName>
        <fullName evidence="4">ABC transporter permease</fullName>
    </recommendedName>
</protein>
<feature type="transmembrane region" description="Helical" evidence="1">
    <location>
        <begin position="142"/>
        <end position="163"/>
    </location>
</feature>
<dbReference type="Proteomes" id="UP000727056">
    <property type="component" value="Unassembled WGS sequence"/>
</dbReference>
<name>A0ABX1CFK7_9ACTN</name>
<evidence type="ECO:0000313" key="3">
    <source>
        <dbReference type="Proteomes" id="UP000727056"/>
    </source>
</evidence>
<keyword evidence="1" id="KW-0812">Transmembrane</keyword>